<feature type="domain" description="Acyltransferase 3" evidence="2">
    <location>
        <begin position="10"/>
        <end position="380"/>
    </location>
</feature>
<evidence type="ECO:0000259" key="2">
    <source>
        <dbReference type="Pfam" id="PF01757"/>
    </source>
</evidence>
<dbReference type="InterPro" id="IPR050623">
    <property type="entry name" value="Glucan_succinyl_AcylTrfase"/>
</dbReference>
<keyword evidence="3" id="KW-0012">Acyltransferase</keyword>
<dbReference type="EMBL" id="FZOC01000003">
    <property type="protein sequence ID" value="SNR92777.1"/>
    <property type="molecule type" value="Genomic_DNA"/>
</dbReference>
<feature type="transmembrane region" description="Helical" evidence="1">
    <location>
        <begin position="260"/>
        <end position="277"/>
    </location>
</feature>
<keyword evidence="3" id="KW-0808">Transferase</keyword>
<dbReference type="PANTHER" id="PTHR36927:SF4">
    <property type="entry name" value="BLR5718 PROTEIN"/>
    <property type="match status" value="1"/>
</dbReference>
<feature type="transmembrane region" description="Helical" evidence="1">
    <location>
        <begin position="153"/>
        <end position="173"/>
    </location>
</feature>
<dbReference type="AlphaFoldDB" id="A0A239AAW3"/>
<dbReference type="Proteomes" id="UP000198324">
    <property type="component" value="Unassembled WGS sequence"/>
</dbReference>
<keyword evidence="1" id="KW-1133">Transmembrane helix</keyword>
<proteinExistence type="predicted"/>
<feature type="transmembrane region" description="Helical" evidence="1">
    <location>
        <begin position="194"/>
        <end position="215"/>
    </location>
</feature>
<dbReference type="InterPro" id="IPR002656">
    <property type="entry name" value="Acyl_transf_3_dom"/>
</dbReference>
<accession>A0A239AAW3</accession>
<feature type="transmembrane region" description="Helical" evidence="1">
    <location>
        <begin position="235"/>
        <end position="253"/>
    </location>
</feature>
<dbReference type="PANTHER" id="PTHR36927">
    <property type="entry name" value="BLR4337 PROTEIN"/>
    <property type="match status" value="1"/>
</dbReference>
<name>A0A239AAW3_9BACT</name>
<dbReference type="GO" id="GO:0016787">
    <property type="term" value="F:hydrolase activity"/>
    <property type="evidence" value="ECO:0007669"/>
    <property type="project" value="UniProtKB-KW"/>
</dbReference>
<feature type="transmembrane region" description="Helical" evidence="1">
    <location>
        <begin position="92"/>
        <end position="111"/>
    </location>
</feature>
<feature type="transmembrane region" description="Helical" evidence="1">
    <location>
        <begin position="49"/>
        <end position="72"/>
    </location>
</feature>
<dbReference type="OrthoDB" id="5446016at2"/>
<feature type="transmembrane region" description="Helical" evidence="1">
    <location>
        <begin position="337"/>
        <end position="355"/>
    </location>
</feature>
<evidence type="ECO:0000313" key="4">
    <source>
        <dbReference type="Proteomes" id="UP000198324"/>
    </source>
</evidence>
<reference evidence="3 4" key="1">
    <citation type="submission" date="2017-06" db="EMBL/GenBank/DDBJ databases">
        <authorList>
            <person name="Kim H.J."/>
            <person name="Triplett B.A."/>
        </authorList>
    </citation>
    <scope>NUCLEOTIDE SEQUENCE [LARGE SCALE GENOMIC DNA]</scope>
    <source>
        <strain evidence="3 4">DSM 13116</strain>
    </source>
</reference>
<protein>
    <submittedName>
        <fullName evidence="3">Peptidoglycan/LPS O-acetylase OafA/YrhL, contains acyltransferase and SGNH-hydrolase domains</fullName>
    </submittedName>
</protein>
<keyword evidence="1" id="KW-0472">Membrane</keyword>
<dbReference type="GO" id="GO:0016747">
    <property type="term" value="F:acyltransferase activity, transferring groups other than amino-acyl groups"/>
    <property type="evidence" value="ECO:0007669"/>
    <property type="project" value="InterPro"/>
</dbReference>
<sequence length="394" mass="44294">MSAPAKQRLAYIDNVRIFLSMLVVAHHAGQPFGHDGWWLYQSALKDYRIGLFFGVNEAFFMGLFFLMAGYFHPGSVDRKGPLTFVLDRFWRFGLPIAVMVLAITPVFMYVHDITWKHMELTSYLDYYLGAYLGLTAPPAGWTGPVGPNQEFVHLWFIENLFLYGCAYALYRALAGGRDARPKALPHESIAPATAHRALLALALWLTASTYLIRIWKSVDDWTVLFGFWEIEFAHFPQYVTMFVLGVIAARRNWFERFPAAAGWVWLWIGVGCALLFFSRALGLPIPFWNGGADPLAIIRAAWESLLCVGFCAGLLTLARERFPTQSPLAKALSNSSFAVYIFHVPVVALLQYAFGRTELGPMAQFLIISVLGIGISFPLAHYVLRRLPLLGKAL</sequence>
<evidence type="ECO:0000313" key="3">
    <source>
        <dbReference type="EMBL" id="SNR92777.1"/>
    </source>
</evidence>
<keyword evidence="4" id="KW-1185">Reference proteome</keyword>
<dbReference type="RefSeq" id="WP_089274170.1">
    <property type="nucleotide sequence ID" value="NZ_FZOC01000003.1"/>
</dbReference>
<gene>
    <name evidence="3" type="ORF">SAMN04488503_1971</name>
</gene>
<organism evidence="3 4">
    <name type="scientific">Humidesulfovibrio mexicanus</name>
    <dbReference type="NCBI Taxonomy" id="147047"/>
    <lineage>
        <taxon>Bacteria</taxon>
        <taxon>Pseudomonadati</taxon>
        <taxon>Thermodesulfobacteriota</taxon>
        <taxon>Desulfovibrionia</taxon>
        <taxon>Desulfovibrionales</taxon>
        <taxon>Desulfovibrionaceae</taxon>
        <taxon>Humidesulfovibrio</taxon>
    </lineage>
</organism>
<keyword evidence="3" id="KW-0378">Hydrolase</keyword>
<keyword evidence="1" id="KW-0812">Transmembrane</keyword>
<feature type="transmembrane region" description="Helical" evidence="1">
    <location>
        <begin position="123"/>
        <end position="141"/>
    </location>
</feature>
<dbReference type="Pfam" id="PF01757">
    <property type="entry name" value="Acyl_transf_3"/>
    <property type="match status" value="1"/>
</dbReference>
<feature type="transmembrane region" description="Helical" evidence="1">
    <location>
        <begin position="361"/>
        <end position="384"/>
    </location>
</feature>
<evidence type="ECO:0000256" key="1">
    <source>
        <dbReference type="SAM" id="Phobius"/>
    </source>
</evidence>
<feature type="transmembrane region" description="Helical" evidence="1">
    <location>
        <begin position="297"/>
        <end position="317"/>
    </location>
</feature>